<evidence type="ECO:0000259" key="2">
    <source>
        <dbReference type="PROSITE" id="PS50041"/>
    </source>
</evidence>
<dbReference type="InterPro" id="IPR018378">
    <property type="entry name" value="C-type_lectin_CS"/>
</dbReference>
<feature type="domain" description="C-type lectin" evidence="2">
    <location>
        <begin position="19"/>
        <end position="128"/>
    </location>
</feature>
<organism evidence="3 4">
    <name type="scientific">Gasterosteus aculeatus aculeatus</name>
    <name type="common">three-spined stickleback</name>
    <dbReference type="NCBI Taxonomy" id="481459"/>
    <lineage>
        <taxon>Eukaryota</taxon>
        <taxon>Metazoa</taxon>
        <taxon>Chordata</taxon>
        <taxon>Craniata</taxon>
        <taxon>Vertebrata</taxon>
        <taxon>Euteleostomi</taxon>
        <taxon>Actinopterygii</taxon>
        <taxon>Neopterygii</taxon>
        <taxon>Teleostei</taxon>
        <taxon>Neoteleostei</taxon>
        <taxon>Acanthomorphata</taxon>
        <taxon>Eupercaria</taxon>
        <taxon>Perciformes</taxon>
        <taxon>Cottioidei</taxon>
        <taxon>Gasterosteales</taxon>
        <taxon>Gasterosteidae</taxon>
        <taxon>Gasterosteus</taxon>
    </lineage>
</organism>
<dbReference type="Proteomes" id="UP000007635">
    <property type="component" value="Unassembled WGS sequence"/>
</dbReference>
<feature type="domain" description="C-type lectin" evidence="2">
    <location>
        <begin position="134"/>
        <end position="206"/>
    </location>
</feature>
<reference evidence="3" key="2">
    <citation type="submission" date="2025-08" db="UniProtKB">
        <authorList>
            <consortium name="Ensembl"/>
        </authorList>
    </citation>
    <scope>IDENTIFICATION</scope>
</reference>
<evidence type="ECO:0000313" key="4">
    <source>
        <dbReference type="Proteomes" id="UP000007635"/>
    </source>
</evidence>
<dbReference type="Pfam" id="PF00059">
    <property type="entry name" value="Lectin_C"/>
    <property type="match status" value="3"/>
</dbReference>
<dbReference type="AlphaFoldDB" id="A0AAQ4RGM2"/>
<keyword evidence="4" id="KW-1185">Reference proteome</keyword>
<dbReference type="PANTHER" id="PTHR45784">
    <property type="entry name" value="C-TYPE LECTIN DOMAIN FAMILY 20 MEMBER A-RELATED"/>
    <property type="match status" value="1"/>
</dbReference>
<dbReference type="SMART" id="SM00034">
    <property type="entry name" value="CLECT"/>
    <property type="match status" value="2"/>
</dbReference>
<reference evidence="3 4" key="1">
    <citation type="journal article" date="2021" name="G3 (Bethesda)">
        <title>Improved contiguity of the threespine stickleback genome using long-read sequencing.</title>
        <authorList>
            <person name="Nath S."/>
            <person name="Shaw D.E."/>
            <person name="White M.A."/>
        </authorList>
    </citation>
    <scope>NUCLEOTIDE SEQUENCE [LARGE SCALE GENOMIC DNA]</scope>
    <source>
        <strain evidence="3 4">Lake Benthic</strain>
    </source>
</reference>
<dbReference type="InterPro" id="IPR001304">
    <property type="entry name" value="C-type_lectin-like"/>
</dbReference>
<feature type="domain" description="C-type lectin" evidence="2">
    <location>
        <begin position="218"/>
        <end position="334"/>
    </location>
</feature>
<dbReference type="PROSITE" id="PS50041">
    <property type="entry name" value="C_TYPE_LECTIN_2"/>
    <property type="match status" value="3"/>
</dbReference>
<dbReference type="GeneTree" id="ENSGT00940000163911"/>
<evidence type="ECO:0000313" key="3">
    <source>
        <dbReference type="Ensembl" id="ENSGACP00000062078.1"/>
    </source>
</evidence>
<sequence length="362" mass="42234">MLADGRWNEYSCESALYFISTKSFVLIQLSKRWSAARDYCREHFTDLAKIENDEEKNEVNSANPSHGIVWIGLYRVPWTWSDKSQSSFRVWARGEPNNSGNEEFCGAMTSSHQWNDVGCSYLFPFVCHQERCGIRGVVFHWMKSYLSNSWSAARDYCREHYTDLAKIENDGEQNEVNSANPSLYGKVWIGRYRVPWTWSDKSQINFISCSHLPPLRKYYYVDTLMTWAGAQRYCREKYTDLATFESMDDVSRLPPDTKPYRWIGLSDDPKLWSGTIGKEHNSWRWSSTGETSQTGYQNWAAGKPTNPLQTCVVMLTDGRWNEYPCESALYFICYTGKILFEFIDFIHRIHFQSTNNIQSELV</sequence>
<dbReference type="InterPro" id="IPR016187">
    <property type="entry name" value="CTDL_fold"/>
</dbReference>
<accession>A0AAQ4RGM2</accession>
<dbReference type="InterPro" id="IPR016186">
    <property type="entry name" value="C-type_lectin-like/link_sf"/>
</dbReference>
<protein>
    <recommendedName>
        <fullName evidence="2">C-type lectin domain-containing protein</fullName>
    </recommendedName>
</protein>
<dbReference type="Ensembl" id="ENSGACT00000085306.1">
    <property type="protein sequence ID" value="ENSGACP00000062078.1"/>
    <property type="gene ID" value="ENSGACG00000014762.2"/>
</dbReference>
<dbReference type="SUPFAM" id="SSF56436">
    <property type="entry name" value="C-type lectin-like"/>
    <property type="match status" value="3"/>
</dbReference>
<dbReference type="PANTHER" id="PTHR45784:SF5">
    <property type="entry name" value="C-TYPE LECTIN DOMAIN FAMILY 20 MEMBER A-RELATED"/>
    <property type="match status" value="1"/>
</dbReference>
<proteinExistence type="predicted"/>
<keyword evidence="1" id="KW-1015">Disulfide bond</keyword>
<name>A0AAQ4RGM2_GASAC</name>
<dbReference type="PROSITE" id="PS00615">
    <property type="entry name" value="C_TYPE_LECTIN_1"/>
    <property type="match status" value="1"/>
</dbReference>
<reference evidence="3" key="3">
    <citation type="submission" date="2025-09" db="UniProtKB">
        <authorList>
            <consortium name="Ensembl"/>
        </authorList>
    </citation>
    <scope>IDENTIFICATION</scope>
</reference>
<dbReference type="Gene3D" id="3.10.100.10">
    <property type="entry name" value="Mannose-Binding Protein A, subunit A"/>
    <property type="match status" value="3"/>
</dbReference>
<evidence type="ECO:0000256" key="1">
    <source>
        <dbReference type="ARBA" id="ARBA00023157"/>
    </source>
</evidence>